<dbReference type="AlphaFoldDB" id="A0A0E3BYG3"/>
<evidence type="ECO:0000313" key="3">
    <source>
        <dbReference type="Proteomes" id="UP000029567"/>
    </source>
</evidence>
<feature type="signal peptide" evidence="1">
    <location>
        <begin position="1"/>
        <end position="22"/>
    </location>
</feature>
<comment type="caution">
    <text evidence="2">The sequence shown here is derived from an EMBL/GenBank/DDBJ whole genome shotgun (WGS) entry which is preliminary data.</text>
</comment>
<reference evidence="2 3" key="1">
    <citation type="submission" date="2013-09" db="EMBL/GenBank/DDBJ databases">
        <title>High correlation between genotypes and phenotypes of environmental bacteria Comamonas testosteroni strains.</title>
        <authorList>
            <person name="Liu L."/>
            <person name="Zhu W."/>
            <person name="Xia X."/>
            <person name="Xu B."/>
            <person name="Luo M."/>
            <person name="Wang G."/>
        </authorList>
    </citation>
    <scope>NUCLEOTIDE SEQUENCE [LARGE SCALE GENOMIC DNA]</scope>
    <source>
        <strain evidence="2 3">JL14</strain>
    </source>
</reference>
<accession>A0A0E3BYG3</accession>
<dbReference type="EMBL" id="AWTN01000106">
    <property type="protein sequence ID" value="KGG87691.1"/>
    <property type="molecule type" value="Genomic_DNA"/>
</dbReference>
<dbReference type="RefSeq" id="WP_034381859.1">
    <property type="nucleotide sequence ID" value="NZ_AWTN01000106.1"/>
</dbReference>
<sequence length="96" mass="10170">MKSLRVAIVIVGVAFSAVAAQATNPDSEEIKTVAEVATLKVLNLVKTAEPVSIGQGKYEVSVTVADKACKATLQPSPDDDMGQWRWKVSVLNCPGK</sequence>
<evidence type="ECO:0000313" key="2">
    <source>
        <dbReference type="EMBL" id="KGG87691.1"/>
    </source>
</evidence>
<keyword evidence="1" id="KW-0732">Signal</keyword>
<evidence type="ECO:0000256" key="1">
    <source>
        <dbReference type="SAM" id="SignalP"/>
    </source>
</evidence>
<protein>
    <submittedName>
        <fullName evidence="2">Uncharacterized protein</fullName>
    </submittedName>
</protein>
<organism evidence="2 3">
    <name type="scientific">Comamonas thiooxydans</name>
    <dbReference type="NCBI Taxonomy" id="363952"/>
    <lineage>
        <taxon>Bacteria</taxon>
        <taxon>Pseudomonadati</taxon>
        <taxon>Pseudomonadota</taxon>
        <taxon>Betaproteobacteria</taxon>
        <taxon>Burkholderiales</taxon>
        <taxon>Comamonadaceae</taxon>
        <taxon>Comamonas</taxon>
    </lineage>
</organism>
<dbReference type="Proteomes" id="UP000029567">
    <property type="component" value="Unassembled WGS sequence"/>
</dbReference>
<feature type="chain" id="PRO_5002409398" evidence="1">
    <location>
        <begin position="23"/>
        <end position="96"/>
    </location>
</feature>
<name>A0A0E3BYG3_9BURK</name>
<gene>
    <name evidence="2" type="ORF">P245_19765</name>
</gene>
<proteinExistence type="predicted"/>